<feature type="non-terminal residue" evidence="1">
    <location>
        <position position="1"/>
    </location>
</feature>
<dbReference type="EMBL" id="QJKJ01001462">
    <property type="protein sequence ID" value="RDY07458.1"/>
    <property type="molecule type" value="Genomic_DNA"/>
</dbReference>
<name>A0A371HXE6_MUCPR</name>
<organism evidence="1 2">
    <name type="scientific">Mucuna pruriens</name>
    <name type="common">Velvet bean</name>
    <name type="synonym">Dolichos pruriens</name>
    <dbReference type="NCBI Taxonomy" id="157652"/>
    <lineage>
        <taxon>Eukaryota</taxon>
        <taxon>Viridiplantae</taxon>
        <taxon>Streptophyta</taxon>
        <taxon>Embryophyta</taxon>
        <taxon>Tracheophyta</taxon>
        <taxon>Spermatophyta</taxon>
        <taxon>Magnoliopsida</taxon>
        <taxon>eudicotyledons</taxon>
        <taxon>Gunneridae</taxon>
        <taxon>Pentapetalae</taxon>
        <taxon>rosids</taxon>
        <taxon>fabids</taxon>
        <taxon>Fabales</taxon>
        <taxon>Fabaceae</taxon>
        <taxon>Papilionoideae</taxon>
        <taxon>50 kb inversion clade</taxon>
        <taxon>NPAAA clade</taxon>
        <taxon>indigoferoid/millettioid clade</taxon>
        <taxon>Phaseoleae</taxon>
        <taxon>Mucuna</taxon>
    </lineage>
</organism>
<gene>
    <name evidence="1" type="ORF">CR513_08431</name>
</gene>
<comment type="caution">
    <text evidence="1">The sequence shown here is derived from an EMBL/GenBank/DDBJ whole genome shotgun (WGS) entry which is preliminary data.</text>
</comment>
<proteinExistence type="predicted"/>
<sequence>MPLEGLTVENNGLQRILAENSTASHPTRKRKQMEKVGYFRPQMKKTWSRRKLRVTPFHYGTIGALSFN</sequence>
<protein>
    <submittedName>
        <fullName evidence="1">Uncharacterized protein</fullName>
    </submittedName>
</protein>
<dbReference type="Proteomes" id="UP000257109">
    <property type="component" value="Unassembled WGS sequence"/>
</dbReference>
<evidence type="ECO:0000313" key="1">
    <source>
        <dbReference type="EMBL" id="RDY07458.1"/>
    </source>
</evidence>
<keyword evidence="2" id="KW-1185">Reference proteome</keyword>
<dbReference type="AlphaFoldDB" id="A0A371HXE6"/>
<evidence type="ECO:0000313" key="2">
    <source>
        <dbReference type="Proteomes" id="UP000257109"/>
    </source>
</evidence>
<accession>A0A371HXE6</accession>
<reference evidence="1" key="1">
    <citation type="submission" date="2018-05" db="EMBL/GenBank/DDBJ databases">
        <title>Draft genome of Mucuna pruriens seed.</title>
        <authorList>
            <person name="Nnadi N.E."/>
            <person name="Vos R."/>
            <person name="Hasami M.H."/>
            <person name="Devisetty U.K."/>
            <person name="Aguiy J.C."/>
        </authorList>
    </citation>
    <scope>NUCLEOTIDE SEQUENCE [LARGE SCALE GENOMIC DNA]</scope>
    <source>
        <strain evidence="1">JCA_2017</strain>
    </source>
</reference>